<keyword evidence="3" id="KW-1185">Reference proteome</keyword>
<feature type="region of interest" description="Disordered" evidence="1">
    <location>
        <begin position="38"/>
        <end position="89"/>
    </location>
</feature>
<feature type="compositionally biased region" description="Polar residues" evidence="1">
    <location>
        <begin position="249"/>
        <end position="260"/>
    </location>
</feature>
<evidence type="ECO:0000313" key="2">
    <source>
        <dbReference type="EMBL" id="MED6147196.1"/>
    </source>
</evidence>
<dbReference type="Proteomes" id="UP001341840">
    <property type="component" value="Unassembled WGS sequence"/>
</dbReference>
<feature type="compositionally biased region" description="Basic and acidic residues" evidence="1">
    <location>
        <begin position="270"/>
        <end position="290"/>
    </location>
</feature>
<feature type="region of interest" description="Disordered" evidence="1">
    <location>
        <begin position="216"/>
        <end position="315"/>
    </location>
</feature>
<evidence type="ECO:0000256" key="1">
    <source>
        <dbReference type="SAM" id="MobiDB-lite"/>
    </source>
</evidence>
<gene>
    <name evidence="2" type="ORF">PIB30_041850</name>
</gene>
<feature type="compositionally biased region" description="Polar residues" evidence="1">
    <location>
        <begin position="64"/>
        <end position="81"/>
    </location>
</feature>
<evidence type="ECO:0000313" key="3">
    <source>
        <dbReference type="Proteomes" id="UP001341840"/>
    </source>
</evidence>
<dbReference type="EMBL" id="JASCZI010090855">
    <property type="protein sequence ID" value="MED6147196.1"/>
    <property type="molecule type" value="Genomic_DNA"/>
</dbReference>
<sequence>MDYPMTGEPCVYEQQPSSWHQSPLPYYECDQSYGAYQPNGYGDVYHDYEPQPSYSCEPHPKHFSQPQYSQTTPNHPQTSPWDPNPYPPYHQSYESLELSHFEPPPSYPPSKDVYLYEHSFQSPPFNQPSSSLQPTIDEALRPIYQEHKKFRDFQRRIESQLSTIADLVTRLTTQLSHNNSSTSQTPIDISHEEEEAFEKVDEQEMKVEVQACEEVGDNKQELEVEEASSPPPTISSVHYTPPPPEPEQRPSTSATPSAPAQYSLEPTMDDIMRRFDRQDRQIARTQDMIRRTFPHVDFTGLGFSSSSDDGESQDF</sequence>
<protein>
    <submittedName>
        <fullName evidence="2">Uncharacterized protein</fullName>
    </submittedName>
</protein>
<proteinExistence type="predicted"/>
<comment type="caution">
    <text evidence="2">The sequence shown here is derived from an EMBL/GenBank/DDBJ whole genome shotgun (WGS) entry which is preliminary data.</text>
</comment>
<feature type="region of interest" description="Disordered" evidence="1">
    <location>
        <begin position="1"/>
        <end position="21"/>
    </location>
</feature>
<accession>A0ABU6TEN6</accession>
<organism evidence="2 3">
    <name type="scientific">Stylosanthes scabra</name>
    <dbReference type="NCBI Taxonomy" id="79078"/>
    <lineage>
        <taxon>Eukaryota</taxon>
        <taxon>Viridiplantae</taxon>
        <taxon>Streptophyta</taxon>
        <taxon>Embryophyta</taxon>
        <taxon>Tracheophyta</taxon>
        <taxon>Spermatophyta</taxon>
        <taxon>Magnoliopsida</taxon>
        <taxon>eudicotyledons</taxon>
        <taxon>Gunneridae</taxon>
        <taxon>Pentapetalae</taxon>
        <taxon>rosids</taxon>
        <taxon>fabids</taxon>
        <taxon>Fabales</taxon>
        <taxon>Fabaceae</taxon>
        <taxon>Papilionoideae</taxon>
        <taxon>50 kb inversion clade</taxon>
        <taxon>dalbergioids sensu lato</taxon>
        <taxon>Dalbergieae</taxon>
        <taxon>Pterocarpus clade</taxon>
        <taxon>Stylosanthes</taxon>
    </lineage>
</organism>
<name>A0ABU6TEN6_9FABA</name>
<reference evidence="2 3" key="1">
    <citation type="journal article" date="2023" name="Plants (Basel)">
        <title>Bridging the Gap: Combining Genomics and Transcriptomics Approaches to Understand Stylosanthes scabra, an Orphan Legume from the Brazilian Caatinga.</title>
        <authorList>
            <person name="Ferreira-Neto J.R.C."/>
            <person name="da Silva M.D."/>
            <person name="Binneck E."/>
            <person name="de Melo N.F."/>
            <person name="da Silva R.H."/>
            <person name="de Melo A.L.T.M."/>
            <person name="Pandolfi V."/>
            <person name="Bustamante F.O."/>
            <person name="Brasileiro-Vidal A.C."/>
            <person name="Benko-Iseppon A.M."/>
        </authorList>
    </citation>
    <scope>NUCLEOTIDE SEQUENCE [LARGE SCALE GENOMIC DNA]</scope>
    <source>
        <tissue evidence="2">Leaves</tissue>
    </source>
</reference>